<dbReference type="Proteomes" id="UP000235728">
    <property type="component" value="Unassembled WGS sequence"/>
</dbReference>
<dbReference type="OMA" id="TWGDWET"/>
<feature type="domain" description="PLL-like beta propeller" evidence="3">
    <location>
        <begin position="437"/>
        <end position="707"/>
    </location>
</feature>
<evidence type="ECO:0000256" key="1">
    <source>
        <dbReference type="SAM" id="MobiDB-lite"/>
    </source>
</evidence>
<dbReference type="SUPFAM" id="SSF53167">
    <property type="entry name" value="Purine and uridine phosphorylases"/>
    <property type="match status" value="1"/>
</dbReference>
<evidence type="ECO:0000313" key="5">
    <source>
        <dbReference type="Proteomes" id="UP000235728"/>
    </source>
</evidence>
<proteinExistence type="predicted"/>
<gene>
    <name evidence="4" type="ORF">BM221_000673</name>
</gene>
<dbReference type="Pfam" id="PF01048">
    <property type="entry name" value="PNP_UDP_1"/>
    <property type="match status" value="1"/>
</dbReference>
<sequence>MEQRPPLHGEQDSSLPLLPIQRLPEASNGRRGHARRDQRRREECTIAWVCALNVEFEASLYMLDDQYKLPSIADDENAYMLGSIDKHKVVMTCLAGQNGTNRAAVVVTNLRRSFKGIHTIFVVGIGGGAPSMDDDIRLGDVVVGTSVIQHDKGKVITYERFESTDAGKHLIGRLAFAVSFFQSKQDANRCGEEMTNLLESRLGNLPGRFARPNRPDYLFCASYDHSSEDTPPKPCNECDLSRLLSRAPRALNLPSIFYGCIASGNGVIKNARKRDELSAKHKALCFEMEAAGVMDFPQCLVVRGISDYADSHKNDDWHGYAAAVAAAYTRLFLEDMHPEPGRQTTFELRLDFKSWIQYALQMWLRSPKICWLIISCSLLLVFAAVTVPIVSKLLAETTAALKRQNAILPQILSNAHLDGQTYLVARRNDGQLWFTTKEGGLWTHRWTSTQQHAKSQPTCLTWGNPKRLGVFYIRDDKTVMTNSLLNGTWGDWETLGAKASSTAVLCLEAQNAAVHIWIREDTRAKLIQHNYWENSRNDWHTVTPSWEPGINGVEAKEAHSAPAVACRNSTTTNDVIIYDKLGSPYHRQWLNNRNRWGPWNSLGGFYVGDPVLVSSADDRLDFFGVSKSSKSLVHTSWTIGSGYSDSRNLNGSWKSVPSIAMTASDRLDVFILSKNGTIHHRALLGSTWTPGWSDLNISATSAPLATRLGNSTPPQIMLQVVAAGGDVMNSEWEATSDGGLKNTVPITQIGDGLSDDWLEVD</sequence>
<dbReference type="Gene3D" id="3.40.50.1580">
    <property type="entry name" value="Nucleoside phosphorylase domain"/>
    <property type="match status" value="1"/>
</dbReference>
<evidence type="ECO:0000259" key="3">
    <source>
        <dbReference type="Pfam" id="PF26607"/>
    </source>
</evidence>
<dbReference type="PANTHER" id="PTHR46082:SF11">
    <property type="entry name" value="AAA+ ATPASE DOMAIN-CONTAINING PROTEIN-RELATED"/>
    <property type="match status" value="1"/>
</dbReference>
<comment type="caution">
    <text evidence="4">The sequence shown here is derived from an EMBL/GenBank/DDBJ whole genome shotgun (WGS) entry which is preliminary data.</text>
</comment>
<dbReference type="InterPro" id="IPR000845">
    <property type="entry name" value="Nucleoside_phosphorylase_d"/>
</dbReference>
<feature type="region of interest" description="Disordered" evidence="1">
    <location>
        <begin position="1"/>
        <end position="37"/>
    </location>
</feature>
<accession>A0A2N6P161</accession>
<feature type="compositionally biased region" description="Basic and acidic residues" evidence="1">
    <location>
        <begin position="1"/>
        <end position="11"/>
    </location>
</feature>
<dbReference type="PANTHER" id="PTHR46082">
    <property type="entry name" value="ATP/GTP-BINDING PROTEIN-RELATED"/>
    <property type="match status" value="1"/>
</dbReference>
<dbReference type="GO" id="GO:0003824">
    <property type="term" value="F:catalytic activity"/>
    <property type="evidence" value="ECO:0007669"/>
    <property type="project" value="InterPro"/>
</dbReference>
<dbReference type="EMBL" id="MRVG01000001">
    <property type="protein sequence ID" value="PMB73252.1"/>
    <property type="molecule type" value="Genomic_DNA"/>
</dbReference>
<dbReference type="SUPFAM" id="SSF89372">
    <property type="entry name" value="Fucose-specific lectin"/>
    <property type="match status" value="2"/>
</dbReference>
<evidence type="ECO:0000259" key="2">
    <source>
        <dbReference type="Pfam" id="PF01048"/>
    </source>
</evidence>
<dbReference type="InterPro" id="IPR035994">
    <property type="entry name" value="Nucleoside_phosphorylase_sf"/>
</dbReference>
<dbReference type="GO" id="GO:0009116">
    <property type="term" value="P:nucleoside metabolic process"/>
    <property type="evidence" value="ECO:0007669"/>
    <property type="project" value="InterPro"/>
</dbReference>
<dbReference type="Pfam" id="PF26607">
    <property type="entry name" value="DUF8189"/>
    <property type="match status" value="1"/>
</dbReference>
<dbReference type="InterPro" id="IPR053137">
    <property type="entry name" value="NLR-like"/>
</dbReference>
<protein>
    <submittedName>
        <fullName evidence="4">Uncharacterized protein</fullName>
    </submittedName>
</protein>
<reference evidence="4 5" key="1">
    <citation type="journal article" date="2016" name="Appl. Microbiol. Biotechnol.">
        <title>Characterization of T-DNA insertion mutants with decreased virulence in the entomopathogenic fungus Beauveria bassiana JEF-007.</title>
        <authorList>
            <person name="Kim S."/>
            <person name="Lee S.J."/>
            <person name="Nai Y.S."/>
            <person name="Yu J.S."/>
            <person name="Lee M.R."/>
            <person name="Yang Y.T."/>
            <person name="Kim J.S."/>
        </authorList>
    </citation>
    <scope>NUCLEOTIDE SEQUENCE [LARGE SCALE GENOMIC DNA]</scope>
    <source>
        <strain evidence="4 5">JEF-007</strain>
    </source>
</reference>
<name>A0A2N6P161_BEABA</name>
<dbReference type="Gene3D" id="2.120.10.70">
    <property type="entry name" value="Fucose-specific lectin"/>
    <property type="match status" value="2"/>
</dbReference>
<feature type="domain" description="Nucleoside phosphorylase" evidence="2">
    <location>
        <begin position="47"/>
        <end position="318"/>
    </location>
</feature>
<evidence type="ECO:0000313" key="4">
    <source>
        <dbReference type="EMBL" id="PMB73252.1"/>
    </source>
</evidence>
<organism evidence="4 5">
    <name type="scientific">Beauveria bassiana</name>
    <name type="common">White muscardine disease fungus</name>
    <name type="synonym">Tritirachium shiotae</name>
    <dbReference type="NCBI Taxonomy" id="176275"/>
    <lineage>
        <taxon>Eukaryota</taxon>
        <taxon>Fungi</taxon>
        <taxon>Dikarya</taxon>
        <taxon>Ascomycota</taxon>
        <taxon>Pezizomycotina</taxon>
        <taxon>Sordariomycetes</taxon>
        <taxon>Hypocreomycetidae</taxon>
        <taxon>Hypocreales</taxon>
        <taxon>Cordycipitaceae</taxon>
        <taxon>Beauveria</taxon>
    </lineage>
</organism>
<dbReference type="InterPro" id="IPR058502">
    <property type="entry name" value="PLL-like_beta-prop"/>
</dbReference>
<dbReference type="AlphaFoldDB" id="A0A2N6P161"/>